<reference evidence="3" key="2">
    <citation type="submission" date="2023-04" db="EMBL/GenBank/DDBJ databases">
        <authorList>
            <person name="Bu L."/>
            <person name="Lu L."/>
            <person name="Laidemitt M.R."/>
            <person name="Zhang S.M."/>
            <person name="Mutuku M."/>
            <person name="Mkoji G."/>
            <person name="Steinauer M."/>
            <person name="Loker E.S."/>
        </authorList>
    </citation>
    <scope>NUCLEOTIDE SEQUENCE</scope>
    <source>
        <strain evidence="3">KasaAsao</strain>
        <tissue evidence="3">Whole Snail</tissue>
    </source>
</reference>
<dbReference type="Proteomes" id="UP001233172">
    <property type="component" value="Unassembled WGS sequence"/>
</dbReference>
<proteinExistence type="predicted"/>
<dbReference type="AlphaFoldDB" id="A0AAD8F2S7"/>
<evidence type="ECO:0000313" key="4">
    <source>
        <dbReference type="Proteomes" id="UP001233172"/>
    </source>
</evidence>
<evidence type="ECO:0000313" key="3">
    <source>
        <dbReference type="EMBL" id="KAK0048276.1"/>
    </source>
</evidence>
<keyword evidence="4" id="KW-1185">Reference proteome</keyword>
<sequence>MIWIILLIELCLHKSFVFGLKPCRNEMKEKYEVHDGDKSVEVSFCFIDLQNNINNTEVLIRHNNVDVRTFNKVEFNWTESNSSTNYLKLYIFNITDSDLTEWTLILYNKYEQVQFEKSFKLYTDEPNQFYKTIINNENEHEVEITCKSSNFPKKIQIINRCDDKILQEKNFNPKNYKKTLEVKYFKNYVLSLKLPILAAFECRIFDVHNETESLFLDVEKENEPAYICLSPSQQFKANIKDTVYIHFKVLAYQEITSLAVTKSTSLNINDSKWRVETRKLSNVLWSLELSRDILQEYDFGNYTVIIRSSVDVSVNQTFELTLKDRLRIMKWPKDDCTNENLTVFYRLVISGLPISLLSHMSSIEVVSHELASQYLIKIYLRNCTQYRGKQTLTFPLQAGQSEIENLSLKVHDFALSSCLPTNQETTLFTSIGENVEVNMCVISESPVEKENFGFNNITSANFNSLKYYVDIKHDENQHNISLTIRNVTRDDIKFYVFRIRDNVKQTAVYVVHLKLTEGPPNICDNSKPPVKKFSNKTLRIIFCIRSYPVLSRDIFVNNVLCRVNSTTNDVMVDSSVDDKTFSNYLILKIPVTDSLKTVNITVKSVKNYTYSFTVDVTENYDTRTSLTTLTSITTTTTNITTETQGTSDIKTTEIYLQETDSTRNIIIYVLAIVISIILTVIVVYFIYFKRQLVKRRNSFTSRLKYLSQPLYNNMEELKNLKVDKDQNLSNYEKRYANIVKERNVDEFVQNGSQSTELAPGRHRNHEGLIYITIDHSDLQSRSSKSNISKASQSGTESNYVTIDPFKTKHFK</sequence>
<name>A0AAD8F2S7_BIOPF</name>
<feature type="chain" id="PRO_5042204859" evidence="2">
    <location>
        <begin position="20"/>
        <end position="811"/>
    </location>
</feature>
<protein>
    <submittedName>
        <fullName evidence="3">Uncharacterized protein</fullName>
    </submittedName>
</protein>
<keyword evidence="1" id="KW-0812">Transmembrane</keyword>
<evidence type="ECO:0000256" key="2">
    <source>
        <dbReference type="SAM" id="SignalP"/>
    </source>
</evidence>
<keyword evidence="1" id="KW-0472">Membrane</keyword>
<feature type="transmembrane region" description="Helical" evidence="1">
    <location>
        <begin position="665"/>
        <end position="687"/>
    </location>
</feature>
<comment type="caution">
    <text evidence="3">The sequence shown here is derived from an EMBL/GenBank/DDBJ whole genome shotgun (WGS) entry which is preliminary data.</text>
</comment>
<gene>
    <name evidence="3" type="ORF">Bpfe_022218</name>
</gene>
<evidence type="ECO:0000256" key="1">
    <source>
        <dbReference type="SAM" id="Phobius"/>
    </source>
</evidence>
<keyword evidence="2" id="KW-0732">Signal</keyword>
<dbReference type="EMBL" id="JASAOG010000139">
    <property type="protein sequence ID" value="KAK0048276.1"/>
    <property type="molecule type" value="Genomic_DNA"/>
</dbReference>
<feature type="signal peptide" evidence="2">
    <location>
        <begin position="1"/>
        <end position="19"/>
    </location>
</feature>
<organism evidence="3 4">
    <name type="scientific">Biomphalaria pfeifferi</name>
    <name type="common">Bloodfluke planorb</name>
    <name type="synonym">Freshwater snail</name>
    <dbReference type="NCBI Taxonomy" id="112525"/>
    <lineage>
        <taxon>Eukaryota</taxon>
        <taxon>Metazoa</taxon>
        <taxon>Spiralia</taxon>
        <taxon>Lophotrochozoa</taxon>
        <taxon>Mollusca</taxon>
        <taxon>Gastropoda</taxon>
        <taxon>Heterobranchia</taxon>
        <taxon>Euthyneura</taxon>
        <taxon>Panpulmonata</taxon>
        <taxon>Hygrophila</taxon>
        <taxon>Lymnaeoidea</taxon>
        <taxon>Planorbidae</taxon>
        <taxon>Biomphalaria</taxon>
    </lineage>
</organism>
<reference evidence="3" key="1">
    <citation type="journal article" date="2023" name="PLoS Negl. Trop. Dis.">
        <title>A genome sequence for Biomphalaria pfeifferi, the major vector snail for the human-infecting parasite Schistosoma mansoni.</title>
        <authorList>
            <person name="Bu L."/>
            <person name="Lu L."/>
            <person name="Laidemitt M.R."/>
            <person name="Zhang S.M."/>
            <person name="Mutuku M."/>
            <person name="Mkoji G."/>
            <person name="Steinauer M."/>
            <person name="Loker E.S."/>
        </authorList>
    </citation>
    <scope>NUCLEOTIDE SEQUENCE</scope>
    <source>
        <strain evidence="3">KasaAsao</strain>
    </source>
</reference>
<keyword evidence="1" id="KW-1133">Transmembrane helix</keyword>
<accession>A0AAD8F2S7</accession>